<evidence type="ECO:0000256" key="3">
    <source>
        <dbReference type="ARBA" id="ARBA00023163"/>
    </source>
</evidence>
<dbReference type="InterPro" id="IPR050109">
    <property type="entry name" value="HTH-type_TetR-like_transc_reg"/>
</dbReference>
<dbReference type="Proteomes" id="UP001501266">
    <property type="component" value="Unassembled WGS sequence"/>
</dbReference>
<dbReference type="Pfam" id="PF17754">
    <property type="entry name" value="TetR_C_14"/>
    <property type="match status" value="1"/>
</dbReference>
<evidence type="ECO:0000256" key="1">
    <source>
        <dbReference type="ARBA" id="ARBA00023015"/>
    </source>
</evidence>
<feature type="DNA-binding region" description="H-T-H motif" evidence="4">
    <location>
        <begin position="11"/>
        <end position="30"/>
    </location>
</feature>
<dbReference type="Pfam" id="PF00440">
    <property type="entry name" value="TetR_N"/>
    <property type="match status" value="1"/>
</dbReference>
<dbReference type="InterPro" id="IPR001647">
    <property type="entry name" value="HTH_TetR"/>
</dbReference>
<name>A0ABN1YPD6_9MICO</name>
<dbReference type="SUPFAM" id="SSF46689">
    <property type="entry name" value="Homeodomain-like"/>
    <property type="match status" value="1"/>
</dbReference>
<comment type="caution">
    <text evidence="6">The sequence shown here is derived from an EMBL/GenBank/DDBJ whole genome shotgun (WGS) entry which is preliminary data.</text>
</comment>
<dbReference type="EMBL" id="BAAAKK010000001">
    <property type="protein sequence ID" value="GAA1419356.1"/>
    <property type="molecule type" value="Genomic_DNA"/>
</dbReference>
<feature type="domain" description="HTH tetR-type" evidence="5">
    <location>
        <begin position="1"/>
        <end position="48"/>
    </location>
</feature>
<organism evidence="6 7">
    <name type="scientific">Agrococcus citreus</name>
    <dbReference type="NCBI Taxonomy" id="84643"/>
    <lineage>
        <taxon>Bacteria</taxon>
        <taxon>Bacillati</taxon>
        <taxon>Actinomycetota</taxon>
        <taxon>Actinomycetes</taxon>
        <taxon>Micrococcales</taxon>
        <taxon>Microbacteriaceae</taxon>
        <taxon>Agrococcus</taxon>
    </lineage>
</organism>
<evidence type="ECO:0000313" key="6">
    <source>
        <dbReference type="EMBL" id="GAA1419356.1"/>
    </source>
</evidence>
<accession>A0ABN1YPD6</accession>
<dbReference type="PANTHER" id="PTHR30055:SF238">
    <property type="entry name" value="MYCOFACTOCIN BIOSYNTHESIS TRANSCRIPTIONAL REGULATOR MFTR-RELATED"/>
    <property type="match status" value="1"/>
</dbReference>
<evidence type="ECO:0000313" key="7">
    <source>
        <dbReference type="Proteomes" id="UP001501266"/>
    </source>
</evidence>
<keyword evidence="3" id="KW-0804">Transcription</keyword>
<protein>
    <submittedName>
        <fullName evidence="6">TetR family transcriptional regulator</fullName>
    </submittedName>
</protein>
<evidence type="ECO:0000259" key="5">
    <source>
        <dbReference type="PROSITE" id="PS50977"/>
    </source>
</evidence>
<dbReference type="InterPro" id="IPR023772">
    <property type="entry name" value="DNA-bd_HTH_TetR-type_CS"/>
</dbReference>
<sequence length="182" mass="19980">MTAEHGLAGFTIEQVCDEVGVSRRTFFNYFPSKDEAVLGIHEAAERERFEAEFLGLGSRGWPAVLDDLVELVIQHTIEMGPEREEQSAFMAAVEREPRLLARVMGLTLEREHALEQLVASREGVDVDDSRARAAVAVLSGVLRIGADDALRSPDTDFGSTVRRALEAARTVLCTASPREDLA</sequence>
<keyword evidence="2 4" id="KW-0238">DNA-binding</keyword>
<dbReference type="InterPro" id="IPR041347">
    <property type="entry name" value="MftR_C"/>
</dbReference>
<dbReference type="Gene3D" id="1.10.357.10">
    <property type="entry name" value="Tetracycline Repressor, domain 2"/>
    <property type="match status" value="1"/>
</dbReference>
<evidence type="ECO:0000256" key="2">
    <source>
        <dbReference type="ARBA" id="ARBA00023125"/>
    </source>
</evidence>
<keyword evidence="1" id="KW-0805">Transcription regulation</keyword>
<proteinExistence type="predicted"/>
<evidence type="ECO:0000256" key="4">
    <source>
        <dbReference type="PROSITE-ProRule" id="PRU00335"/>
    </source>
</evidence>
<dbReference type="PROSITE" id="PS01081">
    <property type="entry name" value="HTH_TETR_1"/>
    <property type="match status" value="1"/>
</dbReference>
<keyword evidence="7" id="KW-1185">Reference proteome</keyword>
<gene>
    <name evidence="6" type="ORF">GCM10009640_06900</name>
</gene>
<dbReference type="PANTHER" id="PTHR30055">
    <property type="entry name" value="HTH-TYPE TRANSCRIPTIONAL REGULATOR RUTR"/>
    <property type="match status" value="1"/>
</dbReference>
<reference evidence="6 7" key="1">
    <citation type="journal article" date="2019" name="Int. J. Syst. Evol. Microbiol.">
        <title>The Global Catalogue of Microorganisms (GCM) 10K type strain sequencing project: providing services to taxonomists for standard genome sequencing and annotation.</title>
        <authorList>
            <consortium name="The Broad Institute Genomics Platform"/>
            <consortium name="The Broad Institute Genome Sequencing Center for Infectious Disease"/>
            <person name="Wu L."/>
            <person name="Ma J."/>
        </authorList>
    </citation>
    <scope>NUCLEOTIDE SEQUENCE [LARGE SCALE GENOMIC DNA]</scope>
    <source>
        <strain evidence="6 7">JCM 12398</strain>
    </source>
</reference>
<dbReference type="InterPro" id="IPR009057">
    <property type="entry name" value="Homeodomain-like_sf"/>
</dbReference>
<dbReference type="PROSITE" id="PS50977">
    <property type="entry name" value="HTH_TETR_2"/>
    <property type="match status" value="1"/>
</dbReference>